<evidence type="ECO:0000256" key="1">
    <source>
        <dbReference type="ARBA" id="ARBA00023015"/>
    </source>
</evidence>
<dbReference type="InterPro" id="IPR029016">
    <property type="entry name" value="GAF-like_dom_sf"/>
</dbReference>
<dbReference type="GO" id="GO:0003700">
    <property type="term" value="F:DNA-binding transcription factor activity"/>
    <property type="evidence" value="ECO:0007669"/>
    <property type="project" value="TreeGrafter"/>
</dbReference>
<reference evidence="6" key="1">
    <citation type="submission" date="2022-04" db="EMBL/GenBank/DDBJ databases">
        <title>Roseomonas acroporae sp. nov., isolated from coral Acropora digitifera.</title>
        <authorList>
            <person name="Sun H."/>
        </authorList>
    </citation>
    <scope>NUCLEOTIDE SEQUENCE</scope>
    <source>
        <strain evidence="6">NAR14</strain>
    </source>
</reference>
<feature type="domain" description="IclR-ED" evidence="5">
    <location>
        <begin position="74"/>
        <end position="257"/>
    </location>
</feature>
<keyword evidence="3" id="KW-0804">Transcription</keyword>
<dbReference type="PROSITE" id="PS51077">
    <property type="entry name" value="HTH_ICLR"/>
    <property type="match status" value="1"/>
</dbReference>
<gene>
    <name evidence="6" type="ORF">M0638_17740</name>
</gene>
<dbReference type="Pfam" id="PF01614">
    <property type="entry name" value="IclR_C"/>
    <property type="match status" value="1"/>
</dbReference>
<accession>A0A9X2BV28</accession>
<dbReference type="PROSITE" id="PS51078">
    <property type="entry name" value="ICLR_ED"/>
    <property type="match status" value="1"/>
</dbReference>
<dbReference type="InterPro" id="IPR005471">
    <property type="entry name" value="Tscrpt_reg_IclR_N"/>
</dbReference>
<evidence type="ECO:0000313" key="7">
    <source>
        <dbReference type="Proteomes" id="UP001139516"/>
    </source>
</evidence>
<evidence type="ECO:0000313" key="6">
    <source>
        <dbReference type="EMBL" id="MCK8786222.1"/>
    </source>
</evidence>
<dbReference type="InterPro" id="IPR050707">
    <property type="entry name" value="HTH_MetabolicPath_Reg"/>
</dbReference>
<dbReference type="SMART" id="SM00346">
    <property type="entry name" value="HTH_ICLR"/>
    <property type="match status" value="1"/>
</dbReference>
<protein>
    <submittedName>
        <fullName evidence="6">Helix-turn-helix domain-containing protein</fullName>
    </submittedName>
</protein>
<dbReference type="GO" id="GO:0003677">
    <property type="term" value="F:DNA binding"/>
    <property type="evidence" value="ECO:0007669"/>
    <property type="project" value="UniProtKB-KW"/>
</dbReference>
<evidence type="ECO:0000256" key="3">
    <source>
        <dbReference type="ARBA" id="ARBA00023163"/>
    </source>
</evidence>
<evidence type="ECO:0000259" key="4">
    <source>
        <dbReference type="PROSITE" id="PS51077"/>
    </source>
</evidence>
<proteinExistence type="predicted"/>
<dbReference type="InterPro" id="IPR014757">
    <property type="entry name" value="Tscrpt_reg_IclR_C"/>
</dbReference>
<dbReference type="Pfam" id="PF09339">
    <property type="entry name" value="HTH_IclR"/>
    <property type="match status" value="1"/>
</dbReference>
<dbReference type="Gene3D" id="1.10.10.10">
    <property type="entry name" value="Winged helix-like DNA-binding domain superfamily/Winged helix DNA-binding domain"/>
    <property type="match status" value="1"/>
</dbReference>
<keyword evidence="7" id="KW-1185">Reference proteome</keyword>
<dbReference type="InterPro" id="IPR036390">
    <property type="entry name" value="WH_DNA-bd_sf"/>
</dbReference>
<dbReference type="Proteomes" id="UP001139516">
    <property type="component" value="Unassembled WGS sequence"/>
</dbReference>
<sequence>MSTRFAGLEQDLLQSLAKGLAVIEAFGPETPRLTLSQVARRIGLSPGSAQRVLRTLEHLGYVGREDGAFSLRPRALLLGYAYLSSQPLAAIAQPILAALTERTGESCSLAVLDGADVVYVGRAAAPRLRRDYVSVGTRIPAHTTSVGKVLLAALPEAALEAWLRATRLERVTPHAIAEPAALRDALAAVRRQGYGVNDQETIMGIRSIAVPVRVAGRVEAALGMSGEVVRLDVAEMVARLLPLLRDAADSLAGTMAARERGESLGVEPWRVR</sequence>
<dbReference type="GO" id="GO:0045892">
    <property type="term" value="P:negative regulation of DNA-templated transcription"/>
    <property type="evidence" value="ECO:0007669"/>
    <property type="project" value="TreeGrafter"/>
</dbReference>
<dbReference type="PANTHER" id="PTHR30136">
    <property type="entry name" value="HELIX-TURN-HELIX TRANSCRIPTIONAL REGULATOR, ICLR FAMILY"/>
    <property type="match status" value="1"/>
</dbReference>
<name>A0A9X2BV28_9PROT</name>
<dbReference type="SUPFAM" id="SSF55781">
    <property type="entry name" value="GAF domain-like"/>
    <property type="match status" value="1"/>
</dbReference>
<comment type="caution">
    <text evidence="6">The sequence shown here is derived from an EMBL/GenBank/DDBJ whole genome shotgun (WGS) entry which is preliminary data.</text>
</comment>
<keyword evidence="2" id="KW-0238">DNA-binding</keyword>
<organism evidence="6 7">
    <name type="scientific">Roseomonas acroporae</name>
    <dbReference type="NCBI Taxonomy" id="2937791"/>
    <lineage>
        <taxon>Bacteria</taxon>
        <taxon>Pseudomonadati</taxon>
        <taxon>Pseudomonadota</taxon>
        <taxon>Alphaproteobacteria</taxon>
        <taxon>Acetobacterales</taxon>
        <taxon>Roseomonadaceae</taxon>
        <taxon>Roseomonas</taxon>
    </lineage>
</organism>
<dbReference type="SUPFAM" id="SSF46785">
    <property type="entry name" value="Winged helix' DNA-binding domain"/>
    <property type="match status" value="1"/>
</dbReference>
<dbReference type="RefSeq" id="WP_248668339.1">
    <property type="nucleotide sequence ID" value="NZ_JALPRX010000077.1"/>
</dbReference>
<keyword evidence="1" id="KW-0805">Transcription regulation</keyword>
<dbReference type="Gene3D" id="3.30.450.40">
    <property type="match status" value="1"/>
</dbReference>
<evidence type="ECO:0000259" key="5">
    <source>
        <dbReference type="PROSITE" id="PS51078"/>
    </source>
</evidence>
<evidence type="ECO:0000256" key="2">
    <source>
        <dbReference type="ARBA" id="ARBA00023125"/>
    </source>
</evidence>
<feature type="domain" description="HTH iclR-type" evidence="4">
    <location>
        <begin position="13"/>
        <end position="73"/>
    </location>
</feature>
<dbReference type="PANTHER" id="PTHR30136:SF34">
    <property type="entry name" value="TRANSCRIPTIONAL REGULATOR"/>
    <property type="match status" value="1"/>
</dbReference>
<dbReference type="InterPro" id="IPR036388">
    <property type="entry name" value="WH-like_DNA-bd_sf"/>
</dbReference>
<dbReference type="AlphaFoldDB" id="A0A9X2BV28"/>
<dbReference type="EMBL" id="JALPRX010000077">
    <property type="protein sequence ID" value="MCK8786222.1"/>
    <property type="molecule type" value="Genomic_DNA"/>
</dbReference>